<evidence type="ECO:0000256" key="1">
    <source>
        <dbReference type="SAM" id="MobiDB-lite"/>
    </source>
</evidence>
<dbReference type="AlphaFoldDB" id="A0A5B7FQU7"/>
<proteinExistence type="predicted"/>
<gene>
    <name evidence="2" type="ORF">E2C01_042678</name>
</gene>
<feature type="region of interest" description="Disordered" evidence="1">
    <location>
        <begin position="1"/>
        <end position="21"/>
    </location>
</feature>
<keyword evidence="3" id="KW-1185">Reference proteome</keyword>
<protein>
    <submittedName>
        <fullName evidence="2">Uncharacterized protein</fullName>
    </submittedName>
</protein>
<name>A0A5B7FQU7_PORTR</name>
<dbReference type="EMBL" id="VSRR010008540">
    <property type="protein sequence ID" value="MPC48892.1"/>
    <property type="molecule type" value="Genomic_DNA"/>
</dbReference>
<sequence length="80" mass="8619">MCCASSHTHAHGHTDTHAPPPSRKLRLLLVCSSRSSFFSSSVLAMQYAVAKTSLRSYVTRTLSLLCSFTPSLLRSVPPAG</sequence>
<comment type="caution">
    <text evidence="2">The sequence shown here is derived from an EMBL/GenBank/DDBJ whole genome shotgun (WGS) entry which is preliminary data.</text>
</comment>
<accession>A0A5B7FQU7</accession>
<organism evidence="2 3">
    <name type="scientific">Portunus trituberculatus</name>
    <name type="common">Swimming crab</name>
    <name type="synonym">Neptunus trituberculatus</name>
    <dbReference type="NCBI Taxonomy" id="210409"/>
    <lineage>
        <taxon>Eukaryota</taxon>
        <taxon>Metazoa</taxon>
        <taxon>Ecdysozoa</taxon>
        <taxon>Arthropoda</taxon>
        <taxon>Crustacea</taxon>
        <taxon>Multicrustacea</taxon>
        <taxon>Malacostraca</taxon>
        <taxon>Eumalacostraca</taxon>
        <taxon>Eucarida</taxon>
        <taxon>Decapoda</taxon>
        <taxon>Pleocyemata</taxon>
        <taxon>Brachyura</taxon>
        <taxon>Eubrachyura</taxon>
        <taxon>Portunoidea</taxon>
        <taxon>Portunidae</taxon>
        <taxon>Portuninae</taxon>
        <taxon>Portunus</taxon>
    </lineage>
</organism>
<dbReference type="Proteomes" id="UP000324222">
    <property type="component" value="Unassembled WGS sequence"/>
</dbReference>
<evidence type="ECO:0000313" key="2">
    <source>
        <dbReference type="EMBL" id="MPC48892.1"/>
    </source>
</evidence>
<evidence type="ECO:0000313" key="3">
    <source>
        <dbReference type="Proteomes" id="UP000324222"/>
    </source>
</evidence>
<reference evidence="2 3" key="1">
    <citation type="submission" date="2019-05" db="EMBL/GenBank/DDBJ databases">
        <title>Another draft genome of Portunus trituberculatus and its Hox gene families provides insights of decapod evolution.</title>
        <authorList>
            <person name="Jeong J.-H."/>
            <person name="Song I."/>
            <person name="Kim S."/>
            <person name="Choi T."/>
            <person name="Kim D."/>
            <person name="Ryu S."/>
            <person name="Kim W."/>
        </authorList>
    </citation>
    <scope>NUCLEOTIDE SEQUENCE [LARGE SCALE GENOMIC DNA]</scope>
    <source>
        <tissue evidence="2">Muscle</tissue>
    </source>
</reference>